<feature type="coiled-coil region" evidence="1">
    <location>
        <begin position="35"/>
        <end position="83"/>
    </location>
</feature>
<dbReference type="Proteomes" id="UP000182278">
    <property type="component" value="Unassembled WGS sequence"/>
</dbReference>
<dbReference type="AlphaFoldDB" id="A0A1J4SA03"/>
<dbReference type="EMBL" id="MNUO01000106">
    <property type="protein sequence ID" value="OIN96257.1"/>
    <property type="molecule type" value="Genomic_DNA"/>
</dbReference>
<evidence type="ECO:0000256" key="1">
    <source>
        <dbReference type="SAM" id="Coils"/>
    </source>
</evidence>
<comment type="caution">
    <text evidence="2">The sequence shown here is derived from an EMBL/GenBank/DDBJ whole genome shotgun (WGS) entry which is preliminary data.</text>
</comment>
<reference evidence="2 3" key="1">
    <citation type="journal article" date="2016" name="Environ. Microbiol.">
        <title>Genomic resolution of a cold subsurface aquifer community provides metabolic insights for novel microbes adapted to high CO concentrations.</title>
        <authorList>
            <person name="Probst A.J."/>
            <person name="Castelle C.J."/>
            <person name="Singh A."/>
            <person name="Brown C.T."/>
            <person name="Anantharaman K."/>
            <person name="Sharon I."/>
            <person name="Hug L.A."/>
            <person name="Burstein D."/>
            <person name="Emerson J.B."/>
            <person name="Thomas B.C."/>
            <person name="Banfield J.F."/>
        </authorList>
    </citation>
    <scope>NUCLEOTIDE SEQUENCE [LARGE SCALE GENOMIC DNA]</scope>
    <source>
        <strain evidence="2">CG1_02_38_46</strain>
    </source>
</reference>
<evidence type="ECO:0000313" key="3">
    <source>
        <dbReference type="Proteomes" id="UP000182278"/>
    </source>
</evidence>
<protein>
    <submittedName>
        <fullName evidence="2">Uncharacterized protein</fullName>
    </submittedName>
</protein>
<name>A0A1J4SA03_9BACT</name>
<organism evidence="2 3">
    <name type="scientific">Candidatus Desantisbacteria bacterium CG1_02_38_46</name>
    <dbReference type="NCBI Taxonomy" id="1817893"/>
    <lineage>
        <taxon>Bacteria</taxon>
        <taxon>Candidatus Desantisiibacteriota</taxon>
    </lineage>
</organism>
<sequence length="101" mass="12105">MKGTLQMPGIRDIKSIHSIGARSIPKVQRSRYLELYMLRREKDRLEKELFALDKRRNLANRQLESINKRIEKLQKEVHEEQKIKTYRGIPTRPLKTMAINY</sequence>
<accession>A0A1J4SA03</accession>
<dbReference type="STRING" id="1817893.AUJ66_06840"/>
<evidence type="ECO:0000313" key="2">
    <source>
        <dbReference type="EMBL" id="OIN96257.1"/>
    </source>
</evidence>
<proteinExistence type="predicted"/>
<gene>
    <name evidence="2" type="ORF">AUJ66_06840</name>
</gene>
<keyword evidence="1" id="KW-0175">Coiled coil</keyword>